<keyword evidence="1" id="KW-0472">Membrane</keyword>
<evidence type="ECO:0000313" key="2">
    <source>
        <dbReference type="EMBL" id="CAF1289326.1"/>
    </source>
</evidence>
<keyword evidence="1" id="KW-0812">Transmembrane</keyword>
<dbReference type="PANTHER" id="PTHR31563">
    <property type="entry name" value="ION CHANNEL POLLUX-RELATED"/>
    <property type="match status" value="1"/>
</dbReference>
<dbReference type="Proteomes" id="UP000677228">
    <property type="component" value="Unassembled WGS sequence"/>
</dbReference>
<gene>
    <name evidence="2" type="ORF">OVA965_LOCUS28013</name>
    <name evidence="3" type="ORF">TMI583_LOCUS28762</name>
</gene>
<dbReference type="PANTHER" id="PTHR31563:SF10">
    <property type="entry name" value="ION CHANNEL POLLUX-RELATED"/>
    <property type="match status" value="1"/>
</dbReference>
<dbReference type="Proteomes" id="UP000682733">
    <property type="component" value="Unassembled WGS sequence"/>
</dbReference>
<reference evidence="2" key="1">
    <citation type="submission" date="2021-02" db="EMBL/GenBank/DDBJ databases">
        <authorList>
            <person name="Nowell W R."/>
        </authorList>
    </citation>
    <scope>NUCLEOTIDE SEQUENCE</scope>
</reference>
<evidence type="ECO:0000256" key="1">
    <source>
        <dbReference type="SAM" id="Phobius"/>
    </source>
</evidence>
<organism evidence="2 4">
    <name type="scientific">Didymodactylos carnosus</name>
    <dbReference type="NCBI Taxonomy" id="1234261"/>
    <lineage>
        <taxon>Eukaryota</taxon>
        <taxon>Metazoa</taxon>
        <taxon>Spiralia</taxon>
        <taxon>Gnathifera</taxon>
        <taxon>Rotifera</taxon>
        <taxon>Eurotatoria</taxon>
        <taxon>Bdelloidea</taxon>
        <taxon>Philodinida</taxon>
        <taxon>Philodinidae</taxon>
        <taxon>Didymodactylos</taxon>
    </lineage>
</organism>
<feature type="non-terminal residue" evidence="2">
    <location>
        <position position="1"/>
    </location>
</feature>
<proteinExistence type="predicted"/>
<feature type="transmembrane region" description="Helical" evidence="1">
    <location>
        <begin position="47"/>
        <end position="70"/>
    </location>
</feature>
<dbReference type="InterPro" id="IPR044849">
    <property type="entry name" value="CASTOR/POLLUX/SYM8-like"/>
</dbReference>
<dbReference type="GO" id="GO:0006811">
    <property type="term" value="P:monoatomic ion transport"/>
    <property type="evidence" value="ECO:0007669"/>
    <property type="project" value="InterPro"/>
</dbReference>
<dbReference type="AlphaFoldDB" id="A0A8S2EYP9"/>
<name>A0A8S2EYP9_9BILA</name>
<dbReference type="EMBL" id="CAJOBA010040407">
    <property type="protein sequence ID" value="CAF4094158.1"/>
    <property type="molecule type" value="Genomic_DNA"/>
</dbReference>
<accession>A0A8S2EYP9</accession>
<keyword evidence="1" id="KW-1133">Transmembrane helix</keyword>
<evidence type="ECO:0000313" key="3">
    <source>
        <dbReference type="EMBL" id="CAF4094158.1"/>
    </source>
</evidence>
<dbReference type="EMBL" id="CAJNOK010018840">
    <property type="protein sequence ID" value="CAF1289326.1"/>
    <property type="molecule type" value="Genomic_DNA"/>
</dbReference>
<protein>
    <submittedName>
        <fullName evidence="2">Uncharacterized protein</fullName>
    </submittedName>
</protein>
<comment type="caution">
    <text evidence="2">The sequence shown here is derived from an EMBL/GenBank/DDBJ whole genome shotgun (WGS) entry which is preliminary data.</text>
</comment>
<sequence length="176" mass="19820">AFIVLLFSIIYYFSGQTHNYGDALWIAFMRILDPCAAAEDTGVKHRIISGIVILFGLVIVAILIGTIVTFMDEKLGELRKGRTTVVEHNHTRWSPLIFNIIKELIIANESQRNPSIAILADKERAEMQDTIKDKVINYKNTRIICRSGDPMLVGIRVFPEWIRSITGPNSLPDGSH</sequence>
<evidence type="ECO:0000313" key="4">
    <source>
        <dbReference type="Proteomes" id="UP000677228"/>
    </source>
</evidence>